<dbReference type="AlphaFoldDB" id="A0A1G8Y3V2"/>
<protein>
    <submittedName>
        <fullName evidence="2">Uncharacterized protein</fullName>
    </submittedName>
</protein>
<gene>
    <name evidence="2" type="ORF">SAMN05421869_113163</name>
</gene>
<dbReference type="Proteomes" id="UP000199202">
    <property type="component" value="Unassembled WGS sequence"/>
</dbReference>
<organism evidence="2 3">
    <name type="scientific">Nonomuraea jiangxiensis</name>
    <dbReference type="NCBI Taxonomy" id="633440"/>
    <lineage>
        <taxon>Bacteria</taxon>
        <taxon>Bacillati</taxon>
        <taxon>Actinomycetota</taxon>
        <taxon>Actinomycetes</taxon>
        <taxon>Streptosporangiales</taxon>
        <taxon>Streptosporangiaceae</taxon>
        <taxon>Nonomuraea</taxon>
    </lineage>
</organism>
<accession>A0A1G8Y3V2</accession>
<keyword evidence="3" id="KW-1185">Reference proteome</keyword>
<dbReference type="EMBL" id="FNDJ01000013">
    <property type="protein sequence ID" value="SDJ97502.1"/>
    <property type="molecule type" value="Genomic_DNA"/>
</dbReference>
<sequence>MDTEPLQEPRQGPRPERARPEATRRPRERAQRPDPPKPAGRIAMEQALFESGKELKDLI</sequence>
<reference evidence="2 3" key="1">
    <citation type="submission" date="2016-10" db="EMBL/GenBank/DDBJ databases">
        <authorList>
            <person name="de Groot N.N."/>
        </authorList>
    </citation>
    <scope>NUCLEOTIDE SEQUENCE [LARGE SCALE GENOMIC DNA]</scope>
    <source>
        <strain evidence="2 3">CGMCC 4.6533</strain>
    </source>
</reference>
<feature type="compositionally biased region" description="Low complexity" evidence="1">
    <location>
        <begin position="1"/>
        <end position="10"/>
    </location>
</feature>
<feature type="region of interest" description="Disordered" evidence="1">
    <location>
        <begin position="1"/>
        <end position="41"/>
    </location>
</feature>
<feature type="compositionally biased region" description="Basic and acidic residues" evidence="1">
    <location>
        <begin position="11"/>
        <end position="35"/>
    </location>
</feature>
<proteinExistence type="predicted"/>
<evidence type="ECO:0000313" key="3">
    <source>
        <dbReference type="Proteomes" id="UP000199202"/>
    </source>
</evidence>
<evidence type="ECO:0000256" key="1">
    <source>
        <dbReference type="SAM" id="MobiDB-lite"/>
    </source>
</evidence>
<name>A0A1G8Y3V2_9ACTN</name>
<evidence type="ECO:0000313" key="2">
    <source>
        <dbReference type="EMBL" id="SDJ97502.1"/>
    </source>
</evidence>